<sequence length="285" mass="34214">MNLYQYAFRDKFLEKSALCEKKKKNRIKSSKEFIIWAEDKLNELHEWLKKYNFEDEETEIEFFKEIKPCLFSKLIFQKEVLRIETRAPCGTKLSLRFFEEELKQTAKNLKIDPEFYNYVRSHSNARDHVYFTRKIKKDILEIDCFHLCFDPKISTYYDHKMAIILAHDLLVNYIENRIRKIKMKCKRKKKNYSESVGIQSKLHWTRNKTELIELVYAMHFSKVINNGNSDLKEIAKAVGLLFNIEITDNLYRTFTDIKNRKNQGSKFIQSLADNFQKKITEENSL</sequence>
<dbReference type="Pfam" id="PF09357">
    <property type="entry name" value="RteC"/>
    <property type="match status" value="1"/>
</dbReference>
<reference evidence="1 2" key="1">
    <citation type="submission" date="2014-05" db="EMBL/GenBank/DDBJ databases">
        <title>Genome Sequence of Flavobacterium sp. EM1321.</title>
        <authorList>
            <person name="Shin S.-K."/>
            <person name="Yi H."/>
        </authorList>
    </citation>
    <scope>NUCLEOTIDE SEQUENCE [LARGE SCALE GENOMIC DNA]</scope>
    <source>
        <strain evidence="1 2">EM1321</strain>
    </source>
</reference>
<proteinExistence type="predicted"/>
<keyword evidence="2" id="KW-1185">Reference proteome</keyword>
<dbReference type="eggNOG" id="ENOG502ZAA7">
    <property type="taxonomic scope" value="Bacteria"/>
</dbReference>
<protein>
    <recommendedName>
        <fullName evidence="3">RteC protein</fullName>
    </recommendedName>
</protein>
<organism evidence="1 2">
    <name type="scientific">Flavobacterium seoulense</name>
    <dbReference type="NCBI Taxonomy" id="1492738"/>
    <lineage>
        <taxon>Bacteria</taxon>
        <taxon>Pseudomonadati</taxon>
        <taxon>Bacteroidota</taxon>
        <taxon>Flavobacteriia</taxon>
        <taxon>Flavobacteriales</taxon>
        <taxon>Flavobacteriaceae</taxon>
        <taxon>Flavobacterium</taxon>
    </lineage>
</organism>
<dbReference type="PATRIC" id="fig|1492738.3.peg.179"/>
<dbReference type="InterPro" id="IPR018534">
    <property type="entry name" value="Tet_reg_excision_RteC"/>
</dbReference>
<dbReference type="OrthoDB" id="790983at2"/>
<dbReference type="AlphaFoldDB" id="A0A066WRI6"/>
<dbReference type="EMBL" id="JNCA01000001">
    <property type="protein sequence ID" value="KDN56682.1"/>
    <property type="molecule type" value="Genomic_DNA"/>
</dbReference>
<dbReference type="STRING" id="1492738.FEM21_01850"/>
<accession>A0A066WRI6</accession>
<dbReference type="RefSeq" id="WP_051627430.1">
    <property type="nucleotide sequence ID" value="NZ_JNCA01000001.1"/>
</dbReference>
<dbReference type="Proteomes" id="UP000027064">
    <property type="component" value="Unassembled WGS sequence"/>
</dbReference>
<evidence type="ECO:0008006" key="3">
    <source>
        <dbReference type="Google" id="ProtNLM"/>
    </source>
</evidence>
<evidence type="ECO:0000313" key="1">
    <source>
        <dbReference type="EMBL" id="KDN56682.1"/>
    </source>
</evidence>
<comment type="caution">
    <text evidence="1">The sequence shown here is derived from an EMBL/GenBank/DDBJ whole genome shotgun (WGS) entry which is preliminary data.</text>
</comment>
<gene>
    <name evidence="1" type="ORF">FEM21_01850</name>
</gene>
<name>A0A066WRI6_9FLAO</name>
<evidence type="ECO:0000313" key="2">
    <source>
        <dbReference type="Proteomes" id="UP000027064"/>
    </source>
</evidence>